<dbReference type="KEGG" id="fra:Francci3_1576"/>
<evidence type="ECO:0000259" key="1">
    <source>
        <dbReference type="Pfam" id="PF00535"/>
    </source>
</evidence>
<dbReference type="Proteomes" id="UP000001937">
    <property type="component" value="Chromosome"/>
</dbReference>
<dbReference type="PANTHER" id="PTHR43179:SF7">
    <property type="entry name" value="RHAMNOSYLTRANSFERASE WBBL"/>
    <property type="match status" value="1"/>
</dbReference>
<protein>
    <submittedName>
        <fullName evidence="2">Glycosyl transferase, family 2</fullName>
    </submittedName>
</protein>
<accession>Q2JCP0</accession>
<evidence type="ECO:0000313" key="2">
    <source>
        <dbReference type="EMBL" id="ABD10952.1"/>
    </source>
</evidence>
<dbReference type="EMBL" id="CP000249">
    <property type="protein sequence ID" value="ABD10952.1"/>
    <property type="molecule type" value="Genomic_DNA"/>
</dbReference>
<keyword evidence="3" id="KW-1185">Reference proteome</keyword>
<feature type="domain" description="Glycosyltransferase 2-like" evidence="1">
    <location>
        <begin position="6"/>
        <end position="130"/>
    </location>
</feature>
<proteinExistence type="predicted"/>
<dbReference type="RefSeq" id="WP_011436015.1">
    <property type="nucleotide sequence ID" value="NC_007777.1"/>
</dbReference>
<dbReference type="Pfam" id="PF00535">
    <property type="entry name" value="Glycos_transf_2"/>
    <property type="match status" value="1"/>
</dbReference>
<dbReference type="CDD" id="cd04186">
    <property type="entry name" value="GT_2_like_c"/>
    <property type="match status" value="1"/>
</dbReference>
<dbReference type="STRING" id="106370.Francci3_1576"/>
<dbReference type="OrthoDB" id="9771846at2"/>
<evidence type="ECO:0000313" key="3">
    <source>
        <dbReference type="Proteomes" id="UP000001937"/>
    </source>
</evidence>
<dbReference type="GO" id="GO:0016740">
    <property type="term" value="F:transferase activity"/>
    <property type="evidence" value="ECO:0007669"/>
    <property type="project" value="UniProtKB-KW"/>
</dbReference>
<keyword evidence="2" id="KW-0808">Transferase</keyword>
<dbReference type="CAZy" id="GT2">
    <property type="family name" value="Glycosyltransferase Family 2"/>
</dbReference>
<dbReference type="SUPFAM" id="SSF53448">
    <property type="entry name" value="Nucleotide-diphospho-sugar transferases"/>
    <property type="match status" value="1"/>
</dbReference>
<dbReference type="AlphaFoldDB" id="Q2JCP0"/>
<gene>
    <name evidence="2" type="ordered locus">Francci3_1576</name>
</gene>
<dbReference type="Gene3D" id="3.90.550.10">
    <property type="entry name" value="Spore Coat Polysaccharide Biosynthesis Protein SpsA, Chain A"/>
    <property type="match status" value="1"/>
</dbReference>
<dbReference type="InterPro" id="IPR001173">
    <property type="entry name" value="Glyco_trans_2-like"/>
</dbReference>
<dbReference type="InterPro" id="IPR029044">
    <property type="entry name" value="Nucleotide-diphossugar_trans"/>
</dbReference>
<dbReference type="PANTHER" id="PTHR43179">
    <property type="entry name" value="RHAMNOSYLTRANSFERASE WBBL"/>
    <property type="match status" value="1"/>
</dbReference>
<reference evidence="2 3" key="1">
    <citation type="journal article" date="2007" name="Genome Res.">
        <title>Genome characteristics of facultatively symbiotic Frankia sp. strains reflect host range and host plant biogeography.</title>
        <authorList>
            <person name="Normand P."/>
            <person name="Lapierre P."/>
            <person name="Tisa L.S."/>
            <person name="Gogarten J.P."/>
            <person name="Alloisio N."/>
            <person name="Bagnarol E."/>
            <person name="Bassi C.A."/>
            <person name="Berry A.M."/>
            <person name="Bickhart D.M."/>
            <person name="Choisne N."/>
            <person name="Couloux A."/>
            <person name="Cournoyer B."/>
            <person name="Cruveiller S."/>
            <person name="Daubin V."/>
            <person name="Demange N."/>
            <person name="Francino M.P."/>
            <person name="Goltsman E."/>
            <person name="Huang Y."/>
            <person name="Kopp O.R."/>
            <person name="Labarre L."/>
            <person name="Lapidus A."/>
            <person name="Lavire C."/>
            <person name="Marechal J."/>
            <person name="Martinez M."/>
            <person name="Mastronunzio J.E."/>
            <person name="Mullin B.C."/>
            <person name="Niemann J."/>
            <person name="Pujic P."/>
            <person name="Rawnsley T."/>
            <person name="Rouy Z."/>
            <person name="Schenowitz C."/>
            <person name="Sellstedt A."/>
            <person name="Tavares F."/>
            <person name="Tomkins J.P."/>
            <person name="Vallenet D."/>
            <person name="Valverde C."/>
            <person name="Wall L.G."/>
            <person name="Wang Y."/>
            <person name="Medigue C."/>
            <person name="Benson D.R."/>
        </authorList>
    </citation>
    <scope>NUCLEOTIDE SEQUENCE [LARGE SCALE GENOMIC DNA]</scope>
    <source>
        <strain evidence="3">DSM 45818 / CECT 9043 / CcI3</strain>
    </source>
</reference>
<accession>A0A1X1Q237</accession>
<organism evidence="2 3">
    <name type="scientific">Frankia casuarinae (strain DSM 45818 / CECT 9043 / HFP020203 / CcI3)</name>
    <dbReference type="NCBI Taxonomy" id="106370"/>
    <lineage>
        <taxon>Bacteria</taxon>
        <taxon>Bacillati</taxon>
        <taxon>Actinomycetota</taxon>
        <taxon>Actinomycetes</taxon>
        <taxon>Frankiales</taxon>
        <taxon>Frankiaceae</taxon>
        <taxon>Frankia</taxon>
    </lineage>
</organism>
<sequence length="313" mass="33461">MGVDVSILIVSYNTGAMTAACLESCAATSDGLATEMIVLDNASTDDSVSIIRDRFPSVNLIEQRTNLGFGRAVNLAASQAKGEYLLLLNPDTVVLPGAVANLLDFARANPRHGIYGGRTLGPDHTVDPRSCWAVPTVWSHVCFGLGLSTAFRRSALFDPESMGPWPRDTVRTVGVVTGCLLLIPRALFEQLGGFDSRFFMYGEDVDLSIRARRAGLDPVITPAAVVVHHGGASSAGWADKHVLVMTGKVTLARTHWTGWRRTVCLAMLVLGVALRAALATVIGRPAGTGSGGWRVVWTRRADWRAGYPPLPPA</sequence>
<dbReference type="HOGENOM" id="CLU_023845_0_5_11"/>
<name>Q2JCP0_FRACC</name>
<dbReference type="eggNOG" id="COG1216">
    <property type="taxonomic scope" value="Bacteria"/>
</dbReference>